<name>A0A2H3JWU5_WOLCO</name>
<dbReference type="Proteomes" id="UP000218811">
    <property type="component" value="Unassembled WGS sequence"/>
</dbReference>
<dbReference type="GO" id="GO:0005085">
    <property type="term" value="F:guanyl-nucleotide exchange factor activity"/>
    <property type="evidence" value="ECO:0007669"/>
    <property type="project" value="TreeGrafter"/>
</dbReference>
<dbReference type="EMBL" id="KB468113">
    <property type="protein sequence ID" value="PCH41194.1"/>
    <property type="molecule type" value="Genomic_DNA"/>
</dbReference>
<evidence type="ECO:0000256" key="4">
    <source>
        <dbReference type="SAM" id="MobiDB-lite"/>
    </source>
</evidence>
<dbReference type="PROSITE" id="PS50012">
    <property type="entry name" value="RCC1_3"/>
    <property type="match status" value="6"/>
</dbReference>
<keyword evidence="1" id="KW-0344">Guanine-nucleotide releasing factor</keyword>
<dbReference type="PANTHER" id="PTHR45982:SF1">
    <property type="entry name" value="REGULATOR OF CHROMOSOME CONDENSATION"/>
    <property type="match status" value="1"/>
</dbReference>
<dbReference type="OMA" id="RPAKLTY"/>
<feature type="compositionally biased region" description="Low complexity" evidence="4">
    <location>
        <begin position="9"/>
        <end position="26"/>
    </location>
</feature>
<feature type="repeat" description="RCC1" evidence="3">
    <location>
        <begin position="466"/>
        <end position="528"/>
    </location>
</feature>
<dbReference type="InterPro" id="IPR058923">
    <property type="entry name" value="RCC1-like_dom"/>
</dbReference>
<feature type="repeat" description="RCC1" evidence="3">
    <location>
        <begin position="152"/>
        <end position="216"/>
    </location>
</feature>
<evidence type="ECO:0000313" key="6">
    <source>
        <dbReference type="EMBL" id="PCH41194.1"/>
    </source>
</evidence>
<dbReference type="Gene3D" id="2.130.10.30">
    <property type="entry name" value="Regulator of chromosome condensation 1/beta-lactamase-inhibitor protein II"/>
    <property type="match status" value="1"/>
</dbReference>
<feature type="compositionally biased region" description="Basic and acidic residues" evidence="4">
    <location>
        <begin position="104"/>
        <end position="124"/>
    </location>
</feature>
<reference evidence="6 7" key="1">
    <citation type="journal article" date="2012" name="Science">
        <title>The Paleozoic origin of enzymatic lignin decomposition reconstructed from 31 fungal genomes.</title>
        <authorList>
            <person name="Floudas D."/>
            <person name="Binder M."/>
            <person name="Riley R."/>
            <person name="Barry K."/>
            <person name="Blanchette R.A."/>
            <person name="Henrissat B."/>
            <person name="Martinez A.T."/>
            <person name="Otillar R."/>
            <person name="Spatafora J.W."/>
            <person name="Yadav J.S."/>
            <person name="Aerts A."/>
            <person name="Benoit I."/>
            <person name="Boyd A."/>
            <person name="Carlson A."/>
            <person name="Copeland A."/>
            <person name="Coutinho P.M."/>
            <person name="de Vries R.P."/>
            <person name="Ferreira P."/>
            <person name="Findley K."/>
            <person name="Foster B."/>
            <person name="Gaskell J."/>
            <person name="Glotzer D."/>
            <person name="Gorecki P."/>
            <person name="Heitman J."/>
            <person name="Hesse C."/>
            <person name="Hori C."/>
            <person name="Igarashi K."/>
            <person name="Jurgens J.A."/>
            <person name="Kallen N."/>
            <person name="Kersten P."/>
            <person name="Kohler A."/>
            <person name="Kuees U."/>
            <person name="Kumar T.K.A."/>
            <person name="Kuo A."/>
            <person name="LaButti K."/>
            <person name="Larrondo L.F."/>
            <person name="Lindquist E."/>
            <person name="Ling A."/>
            <person name="Lombard V."/>
            <person name="Lucas S."/>
            <person name="Lundell T."/>
            <person name="Martin R."/>
            <person name="McLaughlin D.J."/>
            <person name="Morgenstern I."/>
            <person name="Morin E."/>
            <person name="Murat C."/>
            <person name="Nagy L.G."/>
            <person name="Nolan M."/>
            <person name="Ohm R.A."/>
            <person name="Patyshakuliyeva A."/>
            <person name="Rokas A."/>
            <person name="Ruiz-Duenas F.J."/>
            <person name="Sabat G."/>
            <person name="Salamov A."/>
            <person name="Samejima M."/>
            <person name="Schmutz J."/>
            <person name="Slot J.C."/>
            <person name="St John F."/>
            <person name="Stenlid J."/>
            <person name="Sun H."/>
            <person name="Sun S."/>
            <person name="Syed K."/>
            <person name="Tsang A."/>
            <person name="Wiebenga A."/>
            <person name="Young D."/>
            <person name="Pisabarro A."/>
            <person name="Eastwood D.C."/>
            <person name="Martin F."/>
            <person name="Cullen D."/>
            <person name="Grigoriev I.V."/>
            <person name="Hibbett D.S."/>
        </authorList>
    </citation>
    <scope>NUCLEOTIDE SEQUENCE [LARGE SCALE GENOMIC DNA]</scope>
    <source>
        <strain evidence="6 7">MD-104</strain>
    </source>
</reference>
<feature type="repeat" description="RCC1" evidence="3">
    <location>
        <begin position="529"/>
        <end position="582"/>
    </location>
</feature>
<feature type="repeat" description="RCC1" evidence="3">
    <location>
        <begin position="346"/>
        <end position="402"/>
    </location>
</feature>
<dbReference type="InterPro" id="IPR009091">
    <property type="entry name" value="RCC1/BLIP-II"/>
</dbReference>
<dbReference type="SUPFAM" id="SSF50985">
    <property type="entry name" value="RCC1/BLIP-II"/>
    <property type="match status" value="1"/>
</dbReference>
<organism evidence="6 7">
    <name type="scientific">Wolfiporia cocos (strain MD-104)</name>
    <name type="common">Brown rot fungus</name>
    <dbReference type="NCBI Taxonomy" id="742152"/>
    <lineage>
        <taxon>Eukaryota</taxon>
        <taxon>Fungi</taxon>
        <taxon>Dikarya</taxon>
        <taxon>Basidiomycota</taxon>
        <taxon>Agaricomycotina</taxon>
        <taxon>Agaricomycetes</taxon>
        <taxon>Polyporales</taxon>
        <taxon>Phaeolaceae</taxon>
        <taxon>Wolfiporia</taxon>
    </lineage>
</organism>
<dbReference type="GO" id="GO:0005737">
    <property type="term" value="C:cytoplasm"/>
    <property type="evidence" value="ECO:0007669"/>
    <property type="project" value="TreeGrafter"/>
</dbReference>
<dbReference type="PROSITE" id="PS00625">
    <property type="entry name" value="RCC1_1"/>
    <property type="match status" value="1"/>
</dbReference>
<feature type="compositionally biased region" description="Low complexity" evidence="4">
    <location>
        <begin position="33"/>
        <end position="47"/>
    </location>
</feature>
<feature type="repeat" description="RCC1" evidence="3">
    <location>
        <begin position="403"/>
        <end position="465"/>
    </location>
</feature>
<dbReference type="InterPro" id="IPR000408">
    <property type="entry name" value="Reg_chr_condens"/>
</dbReference>
<keyword evidence="7" id="KW-1185">Reference proteome</keyword>
<accession>A0A2H3JWU5</accession>
<keyword evidence="2" id="KW-0677">Repeat</keyword>
<feature type="domain" description="RCC1-like" evidence="5">
    <location>
        <begin position="153"/>
        <end position="578"/>
    </location>
</feature>
<gene>
    <name evidence="6" type="ORF">WOLCODRAFT_162881</name>
</gene>
<dbReference type="OrthoDB" id="61110at2759"/>
<evidence type="ECO:0000259" key="5">
    <source>
        <dbReference type="Pfam" id="PF25390"/>
    </source>
</evidence>
<dbReference type="AlphaFoldDB" id="A0A2H3JWU5"/>
<evidence type="ECO:0000256" key="3">
    <source>
        <dbReference type="PROSITE-ProRule" id="PRU00235"/>
    </source>
</evidence>
<evidence type="ECO:0000256" key="1">
    <source>
        <dbReference type="ARBA" id="ARBA00022658"/>
    </source>
</evidence>
<evidence type="ECO:0000313" key="7">
    <source>
        <dbReference type="Proteomes" id="UP000218811"/>
    </source>
</evidence>
<proteinExistence type="predicted"/>
<feature type="repeat" description="RCC1" evidence="3">
    <location>
        <begin position="286"/>
        <end position="345"/>
    </location>
</feature>
<dbReference type="Pfam" id="PF25390">
    <property type="entry name" value="WD40_RLD"/>
    <property type="match status" value="1"/>
</dbReference>
<dbReference type="PANTHER" id="PTHR45982">
    <property type="entry name" value="REGULATOR OF CHROMOSOME CONDENSATION"/>
    <property type="match status" value="1"/>
</dbReference>
<dbReference type="STRING" id="742152.A0A2H3JWU5"/>
<protein>
    <submittedName>
        <fullName evidence="6">RCC1/BLIP-II</fullName>
    </submittedName>
</protein>
<dbReference type="PROSITE" id="PS00626">
    <property type="entry name" value="RCC1_2"/>
    <property type="match status" value="2"/>
</dbReference>
<sequence length="584" mass="61374">MQPRRSSRTAAAKSTSVAASQVAAKASTKKASKSAPKPVAKPVAKAASKAKAKAKADDKAAPKATSRGRGASKKRPAPRDNSPEPPAKRSKAAPKVIVNGADNAEEKSTEEQPAKEPKPKEKKAPAPRKPHAQTKPYFNPLPAPPEHARPALQMFVWGTGNFGQFGMGADFLGEYGKPKKNVWIEKKIQEGVFGEENAGLEAVAAGGLHSLFIDEKGAIWSCGVNDDAALGRITANVPNPEKEGEFLDVDELTAEPHPLQSLIDEKFRAVRVAAGDTISAAISAEGELRVWGSFRGVEGVLGFSSGQKHQFLPISILDLPSKPGDAEKFTAVAAGNNHLLVLTTHGNVYTWGAGEQGQLGRKVLERRKLNGTVPEKIVLGARSHKAVVVGAGNYSSFAVDENGDVWAWGLNNMGQLGTGFAAAAADGEVGLPKKVRGLSKAELGDGATVVQIAGGEHHTLFLTSTGKVYAVGRSEGGQLGLADDDAAFKDREFPDMLSEPALITFPDADDPVTYISAGIHTNTAVTRGGALYSWGTGPQGELGLEDETEVRTPRVVVRKEGGSWAAVAASCGGQHTLALLRKKN</sequence>
<dbReference type="InterPro" id="IPR051553">
    <property type="entry name" value="Ran_GTPase-activating"/>
</dbReference>
<dbReference type="PRINTS" id="PR00633">
    <property type="entry name" value="RCCNDNSATION"/>
</dbReference>
<evidence type="ECO:0000256" key="2">
    <source>
        <dbReference type="ARBA" id="ARBA00022737"/>
    </source>
</evidence>
<feature type="region of interest" description="Disordered" evidence="4">
    <location>
        <begin position="1"/>
        <end position="145"/>
    </location>
</feature>